<feature type="domain" description="Bacterial Ig-like" evidence="2">
    <location>
        <begin position="190"/>
        <end position="264"/>
    </location>
</feature>
<dbReference type="NCBIfam" id="TIGR01965">
    <property type="entry name" value="VCBS_repeat"/>
    <property type="match status" value="4"/>
</dbReference>
<dbReference type="OrthoDB" id="5787335at2"/>
<evidence type="ECO:0000259" key="2">
    <source>
        <dbReference type="Pfam" id="PF19077"/>
    </source>
</evidence>
<keyword evidence="4" id="KW-1185">Reference proteome</keyword>
<dbReference type="EMBL" id="VNFH01000017">
    <property type="protein sequence ID" value="TVU67222.1"/>
    <property type="molecule type" value="Genomic_DNA"/>
</dbReference>
<sequence>MPLVSLTALIERPFLVGVRPMVQVIRTEGTVLVVSSGNEAQRVVEGMILEPSASLVAPQGAIVVLEDGTQLVVPQGSPIEVEMLLAESRSEELVDPAIEALREAIARGDDPTAVQEAPAAGEDGGAPGSDRSGFLDASGVGRDGRVERTSYQYEGGFTDPAYTDEDEDGFNPDANGIEVTVLSLTVDAPALTSDTTPTLVGTTDAADGSTVTLVITDSEGNAQTVTATVENGTYTVDAETPLSEGEYGVEASVTDPAGNTAISNDVGEIDLTAPALTVDAPALTSDTTPTIVGTTDAEDGSTVTLVITDSEGNAQTVTATVENGTYTVDAETPLSEGEYGVEASVTDPAGNTATSNDVGEIDLTAPALTVDAPALTSDTTPTIVGTTDAEDGSTVTLVITDSEGNAQTVTATVENGTYTVDAETPLSEGEYGVEASVTDPAGNTATSNDVGEIDLTAPALTVDAPALTSDTTPTIVGTTDAEDGSTVTLVITDSEGNAQTVTATVENGTYTVDAETPLSEGEYSVEASVTDPAGNTAISNDVGALVGSDSGAVTEDGVTEASGTLVDVESTDVVAGIQSDDYGTFSVNESGEWTYTLDNEAAAVQGLDEGDTVSQSFVVELSDGSTTTVDITITGVDDSAPTITDISATADNSVTEATGDTVTGSFTVAATAGIAAVTIGGIDISDASTTPVEITTDEGTLTVTGYDAGTGEVTYSYVEDGASEDHTDGDITDSFSVVVTDITGQSSTDSLDIAILDTAPVANADTRNLGEDTTTALDGNVIDGANDTADTLGADATTVTAVDGSTVTADAAAVVTGDYGTLTLEADGSYSYVLDTTNPAVQSLDDGESLADEFSYTITDADGDTSSTTLTITVDGSTDGVPTITDISGDADNSVTEATGDTVTGSFTVAATAGIAAVTIGGIDISDASTTPVEITTDEGTLTVTGYDAGTGEVTYSYVEDGASEDHTDGDITDSFSVVVTDITGQSTSDSLDIAILDTAPVANADTRNIGEDTTTALDGNVIDGANDTADTLGADATTVTAVDGSTVTADAAAVVTGSYGTLTLNSDGSYSYVLDTTNPAVQSLDDGESLADEFSYTITDADGDTSSTTLTITVDGATDGVPTITDISATADNSVTEATGDTVTGSFTVAATAGIAAVTIGGVDITDASTTPVEITTDEGTLTVTGYDAGTGEVTYSYVEDGASEDHTDGDITDSFAVVVTDITGQSTSDSLDIAILDTAPVANADTRNIGEDTTAALEGNVIDGANDTADTLGADATTVTAVDGSTVTADAAAVVTGDYGTLTLEADGSYSYVLDTTNPAVQSLDDGESLADAFSYTITDADGDTSSTTLTITVDGST</sequence>
<name>A0A558HDL0_9GAMM</name>
<evidence type="ECO:0000313" key="3">
    <source>
        <dbReference type="EMBL" id="TVU67222.1"/>
    </source>
</evidence>
<dbReference type="NCBIfam" id="NF033510">
    <property type="entry name" value="Ca_tandemer"/>
    <property type="match status" value="4"/>
</dbReference>
<dbReference type="InterPro" id="IPR047777">
    <property type="entry name" value="LapA-like_RM"/>
</dbReference>
<reference evidence="3 4" key="1">
    <citation type="submission" date="2019-07" db="EMBL/GenBank/DDBJ databases">
        <title>Diversity of Bacteria from Kongsfjorden, Arctic.</title>
        <authorList>
            <person name="Yu Y."/>
        </authorList>
    </citation>
    <scope>NUCLEOTIDE SEQUENCE [LARGE SCALE GENOMIC DNA]</scope>
    <source>
        <strain evidence="3 4">SM1923</strain>
    </source>
</reference>
<gene>
    <name evidence="3" type="ORF">FQP86_17440</name>
</gene>
<feature type="domain" description="Bacterial Ig-like" evidence="2">
    <location>
        <begin position="282"/>
        <end position="356"/>
    </location>
</feature>
<feature type="non-terminal residue" evidence="3">
    <location>
        <position position="1360"/>
    </location>
</feature>
<feature type="domain" description="Bacterial Ig-like" evidence="2">
    <location>
        <begin position="374"/>
        <end position="448"/>
    </location>
</feature>
<proteinExistence type="predicted"/>
<dbReference type="Pfam" id="PF17963">
    <property type="entry name" value="Big_9"/>
    <property type="match status" value="3"/>
</dbReference>
<dbReference type="InterPro" id="IPR044016">
    <property type="entry name" value="Big_13"/>
</dbReference>
<organism evidence="3 4">
    <name type="scientific">Cobetia crustatorum</name>
    <dbReference type="NCBI Taxonomy" id="553385"/>
    <lineage>
        <taxon>Bacteria</taxon>
        <taxon>Pseudomonadati</taxon>
        <taxon>Pseudomonadota</taxon>
        <taxon>Gammaproteobacteria</taxon>
        <taxon>Oceanospirillales</taxon>
        <taxon>Halomonadaceae</taxon>
        <taxon>Cobetia</taxon>
    </lineage>
</organism>
<evidence type="ECO:0000313" key="4">
    <source>
        <dbReference type="Proteomes" id="UP000319941"/>
    </source>
</evidence>
<dbReference type="NCBIfam" id="NF033682">
    <property type="entry name" value="retention_LapA"/>
    <property type="match status" value="1"/>
</dbReference>
<accession>A0A558HDL0</accession>
<dbReference type="InterPro" id="IPR010221">
    <property type="entry name" value="VCBS_dom"/>
</dbReference>
<dbReference type="Proteomes" id="UP000319941">
    <property type="component" value="Unassembled WGS sequence"/>
</dbReference>
<protein>
    <submittedName>
        <fullName evidence="3">Retention module-containing protein</fullName>
    </submittedName>
</protein>
<feature type="region of interest" description="Disordered" evidence="1">
    <location>
        <begin position="106"/>
        <end position="150"/>
    </location>
</feature>
<dbReference type="Gene3D" id="2.60.40.10">
    <property type="entry name" value="Immunoglobulins"/>
    <property type="match status" value="7"/>
</dbReference>
<feature type="domain" description="Bacterial Ig-like" evidence="2">
    <location>
        <begin position="466"/>
        <end position="540"/>
    </location>
</feature>
<dbReference type="Pfam" id="PF19077">
    <property type="entry name" value="Big_13"/>
    <property type="match status" value="4"/>
</dbReference>
<comment type="caution">
    <text evidence="3">The sequence shown here is derived from an EMBL/GenBank/DDBJ whole genome shotgun (WGS) entry which is preliminary data.</text>
</comment>
<dbReference type="STRING" id="553385.GCA_000591415_02343"/>
<dbReference type="InterPro" id="IPR013783">
    <property type="entry name" value="Ig-like_fold"/>
</dbReference>
<evidence type="ECO:0000256" key="1">
    <source>
        <dbReference type="SAM" id="MobiDB-lite"/>
    </source>
</evidence>